<dbReference type="GO" id="GO:0005524">
    <property type="term" value="F:ATP binding"/>
    <property type="evidence" value="ECO:0007669"/>
    <property type="project" value="UniProtKB-UniRule"/>
</dbReference>
<dbReference type="InterPro" id="IPR011460">
    <property type="entry name" value="Lcl_C"/>
</dbReference>
<name>A0A975GM00_9BACT</name>
<dbReference type="SMART" id="SM00220">
    <property type="entry name" value="S_TKc"/>
    <property type="match status" value="1"/>
</dbReference>
<dbReference type="InterPro" id="IPR000719">
    <property type="entry name" value="Prot_kinase_dom"/>
</dbReference>
<dbReference type="SUPFAM" id="SSF56112">
    <property type="entry name" value="Protein kinase-like (PK-like)"/>
    <property type="match status" value="1"/>
</dbReference>
<dbReference type="CDD" id="cd14014">
    <property type="entry name" value="STKc_PknB_like"/>
    <property type="match status" value="1"/>
</dbReference>
<keyword evidence="3 8" id="KW-0418">Kinase</keyword>
<dbReference type="GO" id="GO:0004674">
    <property type="term" value="F:protein serine/threonine kinase activity"/>
    <property type="evidence" value="ECO:0007669"/>
    <property type="project" value="TreeGrafter"/>
</dbReference>
<dbReference type="PANTHER" id="PTHR43289">
    <property type="entry name" value="MITOGEN-ACTIVATED PROTEIN KINASE KINASE KINASE 20-RELATED"/>
    <property type="match status" value="1"/>
</dbReference>
<reference evidence="8" key="1">
    <citation type="journal article" date="2021" name="Microb. Physiol.">
        <title>Proteogenomic Insights into the Physiology of Marine, Sulfate-Reducing, Filamentous Desulfonema limicola and Desulfonema magnum.</title>
        <authorList>
            <person name="Schnaars V."/>
            <person name="Wohlbrand L."/>
            <person name="Scheve S."/>
            <person name="Hinrichs C."/>
            <person name="Reinhardt R."/>
            <person name="Rabus R."/>
        </authorList>
    </citation>
    <scope>NUCLEOTIDE SEQUENCE</scope>
    <source>
        <strain evidence="8">4be13</strain>
    </source>
</reference>
<dbReference type="KEGG" id="dmm:dnm_021490"/>
<evidence type="ECO:0000256" key="2">
    <source>
        <dbReference type="ARBA" id="ARBA00022741"/>
    </source>
</evidence>
<evidence type="ECO:0000259" key="7">
    <source>
        <dbReference type="PROSITE" id="PS50011"/>
    </source>
</evidence>
<dbReference type="PROSITE" id="PS00107">
    <property type="entry name" value="PROTEIN_KINASE_ATP"/>
    <property type="match status" value="1"/>
</dbReference>
<evidence type="ECO:0000313" key="9">
    <source>
        <dbReference type="Proteomes" id="UP000663722"/>
    </source>
</evidence>
<dbReference type="Gene3D" id="3.30.200.20">
    <property type="entry name" value="Phosphorylase Kinase, domain 1"/>
    <property type="match status" value="1"/>
</dbReference>
<evidence type="ECO:0000256" key="3">
    <source>
        <dbReference type="ARBA" id="ARBA00022777"/>
    </source>
</evidence>
<evidence type="ECO:0000313" key="8">
    <source>
        <dbReference type="EMBL" id="QTA86130.1"/>
    </source>
</evidence>
<dbReference type="Gene3D" id="1.10.510.10">
    <property type="entry name" value="Transferase(Phosphotransferase) domain 1"/>
    <property type="match status" value="1"/>
</dbReference>
<dbReference type="InterPro" id="IPR011009">
    <property type="entry name" value="Kinase-like_dom_sf"/>
</dbReference>
<protein>
    <submittedName>
        <fullName evidence="8">Protein kinase domain-containing protein, DUF1566</fullName>
    </submittedName>
</protein>
<evidence type="ECO:0000256" key="6">
    <source>
        <dbReference type="SAM" id="MobiDB-lite"/>
    </source>
</evidence>
<dbReference type="InterPro" id="IPR008271">
    <property type="entry name" value="Ser/Thr_kinase_AS"/>
</dbReference>
<evidence type="ECO:0000256" key="4">
    <source>
        <dbReference type="ARBA" id="ARBA00022840"/>
    </source>
</evidence>
<keyword evidence="4 5" id="KW-0067">ATP-binding</keyword>
<dbReference type="EMBL" id="CP061800">
    <property type="protein sequence ID" value="QTA86130.1"/>
    <property type="molecule type" value="Genomic_DNA"/>
</dbReference>
<dbReference type="PANTHER" id="PTHR43289:SF6">
    <property type="entry name" value="SERINE_THREONINE-PROTEIN KINASE NEKL-3"/>
    <property type="match status" value="1"/>
</dbReference>
<keyword evidence="2 5" id="KW-0547">Nucleotide-binding</keyword>
<dbReference type="InterPro" id="IPR017441">
    <property type="entry name" value="Protein_kinase_ATP_BS"/>
</dbReference>
<dbReference type="PROSITE" id="PS00108">
    <property type="entry name" value="PROTEIN_KINASE_ST"/>
    <property type="match status" value="1"/>
</dbReference>
<feature type="region of interest" description="Disordered" evidence="6">
    <location>
        <begin position="281"/>
        <end position="302"/>
    </location>
</feature>
<gene>
    <name evidence="8" type="ORF">dnm_021490</name>
</gene>
<dbReference type="RefSeq" id="WP_207681891.1">
    <property type="nucleotide sequence ID" value="NZ_CP061800.1"/>
</dbReference>
<feature type="domain" description="Protein kinase" evidence="7">
    <location>
        <begin position="7"/>
        <end position="264"/>
    </location>
</feature>
<dbReference type="Proteomes" id="UP000663722">
    <property type="component" value="Chromosome"/>
</dbReference>
<dbReference type="Pfam" id="PF00069">
    <property type="entry name" value="Pkinase"/>
    <property type="match status" value="1"/>
</dbReference>
<dbReference type="PROSITE" id="PS50011">
    <property type="entry name" value="PROTEIN_KINASE_DOM"/>
    <property type="match status" value="1"/>
</dbReference>
<dbReference type="AlphaFoldDB" id="A0A975GM00"/>
<evidence type="ECO:0000256" key="1">
    <source>
        <dbReference type="ARBA" id="ARBA00022679"/>
    </source>
</evidence>
<accession>A0A975GM00</accession>
<dbReference type="Pfam" id="PF07603">
    <property type="entry name" value="Lcl_C"/>
    <property type="match status" value="1"/>
</dbReference>
<sequence>MKKIGKYKIRGLLGRGGMGKIYKVEVPVIGKIAALKRLEPNPVLVNIMGPEKIRDLFISEAVNMAYLRHPNIVQILDFDEADGKLFYIMDYYCNNLGTMIGETYKTEMPSRMIKTDKAIHYTRQMLLGLACLHHAGIVHRDIKPFNILVTDYDTVKICDFGLSKLRGEAFPGPSNLKVGSPWYAAPEQEINPDQADFSADIYPVGVTLYRMLTGTLPTEPLAVLGDISPDLDEAWDVFIKKAIARKSKDRFVSANAMLKELDALQAAREIRKEKICSLPPVPEFQTSETKPPKMSGKLRSQHVKVSPQEAPKLFSTDKLWRPLCYMQNDFRVNTDDTITDSATGLIWQQSGTDYPVTWNHARVYIDKLNKACFAGHDNWRLPTVDELMSLLTEPLRDRDFCVEPIFDNTQKWLWSADTRSYVAAWYVSVDMGFVAWQDFSAYYYVRAVCGN</sequence>
<keyword evidence="1" id="KW-0808">Transferase</keyword>
<keyword evidence="9" id="KW-1185">Reference proteome</keyword>
<organism evidence="8 9">
    <name type="scientific">Desulfonema magnum</name>
    <dbReference type="NCBI Taxonomy" id="45655"/>
    <lineage>
        <taxon>Bacteria</taxon>
        <taxon>Pseudomonadati</taxon>
        <taxon>Thermodesulfobacteriota</taxon>
        <taxon>Desulfobacteria</taxon>
        <taxon>Desulfobacterales</taxon>
        <taxon>Desulfococcaceae</taxon>
        <taxon>Desulfonema</taxon>
    </lineage>
</organism>
<evidence type="ECO:0000256" key="5">
    <source>
        <dbReference type="PROSITE-ProRule" id="PRU10141"/>
    </source>
</evidence>
<feature type="binding site" evidence="5">
    <location>
        <position position="36"/>
    </location>
    <ligand>
        <name>ATP</name>
        <dbReference type="ChEBI" id="CHEBI:30616"/>
    </ligand>
</feature>
<proteinExistence type="predicted"/>